<keyword evidence="3" id="KW-1185">Reference proteome</keyword>
<dbReference type="PANTHER" id="PTHR17117">
    <property type="entry name" value="NADH-UBIQUINONE OXIDOREDUCTASE"/>
    <property type="match status" value="1"/>
</dbReference>
<organism evidence="2 3">
    <name type="scientific">Salvator merianae</name>
    <name type="common">Argentine black and white tegu</name>
    <name type="synonym">Tupinambis merianae</name>
    <dbReference type="NCBI Taxonomy" id="96440"/>
    <lineage>
        <taxon>Eukaryota</taxon>
        <taxon>Metazoa</taxon>
        <taxon>Chordata</taxon>
        <taxon>Craniata</taxon>
        <taxon>Vertebrata</taxon>
        <taxon>Euteleostomi</taxon>
        <taxon>Lepidosauria</taxon>
        <taxon>Squamata</taxon>
        <taxon>Bifurcata</taxon>
        <taxon>Unidentata</taxon>
        <taxon>Episquamata</taxon>
        <taxon>Laterata</taxon>
        <taxon>Teiioidea</taxon>
        <taxon>Teiidae</taxon>
        <taxon>Salvator</taxon>
    </lineage>
</organism>
<sequence>MALPLLLRCGRVAAFKTFHRQAQGLRNLPAVSLCTKSGDSKKGSTKKAKPPAEMAPEPFDISSYKNLQHHEYTPFTFVDYDVQLSKFRLPQPSSGRLSPRH</sequence>
<dbReference type="PANTHER" id="PTHR17117:SF3">
    <property type="entry name" value="NADH DEHYDROGENASE [UBIQUINONE] FLAVOPROTEIN 3, MITOCHONDRIAL"/>
    <property type="match status" value="1"/>
</dbReference>
<evidence type="ECO:0000313" key="3">
    <source>
        <dbReference type="Proteomes" id="UP000694421"/>
    </source>
</evidence>
<dbReference type="Proteomes" id="UP000694421">
    <property type="component" value="Unplaced"/>
</dbReference>
<dbReference type="GO" id="GO:0045271">
    <property type="term" value="C:respiratory chain complex I"/>
    <property type="evidence" value="ECO:0007669"/>
    <property type="project" value="InterPro"/>
</dbReference>
<dbReference type="GO" id="GO:0042775">
    <property type="term" value="P:mitochondrial ATP synthesis coupled electron transport"/>
    <property type="evidence" value="ECO:0007669"/>
    <property type="project" value="TreeGrafter"/>
</dbReference>
<accession>A0A8D0EDU0</accession>
<dbReference type="AlphaFoldDB" id="A0A8D0EDU0"/>
<evidence type="ECO:0000256" key="1">
    <source>
        <dbReference type="SAM" id="MobiDB-lite"/>
    </source>
</evidence>
<proteinExistence type="predicted"/>
<dbReference type="GO" id="GO:0005739">
    <property type="term" value="C:mitochondrion"/>
    <property type="evidence" value="ECO:0007669"/>
    <property type="project" value="InterPro"/>
</dbReference>
<dbReference type="Pfam" id="PF15880">
    <property type="entry name" value="NDUFV3"/>
    <property type="match status" value="1"/>
</dbReference>
<name>A0A8D0EDU0_SALMN</name>
<feature type="region of interest" description="Disordered" evidence="1">
    <location>
        <begin position="36"/>
        <end position="57"/>
    </location>
</feature>
<dbReference type="Ensembl" id="ENSSMRT00000034796.1">
    <property type="protein sequence ID" value="ENSSMRP00000029809.1"/>
    <property type="gene ID" value="ENSSMRG00000022916.1"/>
</dbReference>
<reference evidence="2" key="2">
    <citation type="submission" date="2025-09" db="UniProtKB">
        <authorList>
            <consortium name="Ensembl"/>
        </authorList>
    </citation>
    <scope>IDENTIFICATION</scope>
</reference>
<dbReference type="GeneTree" id="ENSGT00390000012196"/>
<protein>
    <recommendedName>
        <fullName evidence="4">NADH-ubiquinone oxidoreductase 9 kDa subunit</fullName>
    </recommendedName>
</protein>
<evidence type="ECO:0008006" key="4">
    <source>
        <dbReference type="Google" id="ProtNLM"/>
    </source>
</evidence>
<evidence type="ECO:0000313" key="2">
    <source>
        <dbReference type="Ensembl" id="ENSSMRP00000029809.1"/>
    </source>
</evidence>
<dbReference type="OMA" id="HHEYTPF"/>
<reference evidence="2" key="1">
    <citation type="submission" date="2025-08" db="UniProtKB">
        <authorList>
            <consortium name="Ensembl"/>
        </authorList>
    </citation>
    <scope>IDENTIFICATION</scope>
</reference>
<dbReference type="InterPro" id="IPR026193">
    <property type="entry name" value="NDUFV3"/>
</dbReference>